<gene>
    <name evidence="2" type="ORF">ZIOFF_019562</name>
</gene>
<dbReference type="Proteomes" id="UP000734854">
    <property type="component" value="Unassembled WGS sequence"/>
</dbReference>
<keyword evidence="1" id="KW-0732">Signal</keyword>
<organism evidence="2 3">
    <name type="scientific">Zingiber officinale</name>
    <name type="common">Ginger</name>
    <name type="synonym">Amomum zingiber</name>
    <dbReference type="NCBI Taxonomy" id="94328"/>
    <lineage>
        <taxon>Eukaryota</taxon>
        <taxon>Viridiplantae</taxon>
        <taxon>Streptophyta</taxon>
        <taxon>Embryophyta</taxon>
        <taxon>Tracheophyta</taxon>
        <taxon>Spermatophyta</taxon>
        <taxon>Magnoliopsida</taxon>
        <taxon>Liliopsida</taxon>
        <taxon>Zingiberales</taxon>
        <taxon>Zingiberaceae</taxon>
        <taxon>Zingiber</taxon>
    </lineage>
</organism>
<dbReference type="PANTHER" id="PTHR34064:SF3">
    <property type="entry name" value="OS04G0672300 PROTEIN"/>
    <property type="match status" value="1"/>
</dbReference>
<sequence>MMYLLLDFLLADLLAEMEEVLMESHGPPLDKAGSLVLDIENLTQTSESCSPSPKVMKTLSRKGSSRIDRRNVEEQDIDGATKKVIVKDLLIDDAKLAGRVPCCQVAIEQQLVLSRPFAGIPPMANISNLSADMGDGRMRKFNHFMTINPKKILLLFASM</sequence>
<feature type="chain" id="PRO_5035236470" evidence="1">
    <location>
        <begin position="18"/>
        <end position="159"/>
    </location>
</feature>
<evidence type="ECO:0000256" key="1">
    <source>
        <dbReference type="SAM" id="SignalP"/>
    </source>
</evidence>
<evidence type="ECO:0000313" key="2">
    <source>
        <dbReference type="EMBL" id="KAG6522422.1"/>
    </source>
</evidence>
<dbReference type="EMBL" id="JACMSC010000005">
    <property type="protein sequence ID" value="KAG6522422.1"/>
    <property type="molecule type" value="Genomic_DNA"/>
</dbReference>
<dbReference type="AlphaFoldDB" id="A0A8J5HRZ4"/>
<keyword evidence="3" id="KW-1185">Reference proteome</keyword>
<evidence type="ECO:0000313" key="3">
    <source>
        <dbReference type="Proteomes" id="UP000734854"/>
    </source>
</evidence>
<dbReference type="PANTHER" id="PTHR34064">
    <property type="entry name" value="OS04G0672300 PROTEIN"/>
    <property type="match status" value="1"/>
</dbReference>
<name>A0A8J5HRZ4_ZINOF</name>
<accession>A0A8J5HRZ4</accession>
<reference evidence="2 3" key="1">
    <citation type="submission" date="2020-08" db="EMBL/GenBank/DDBJ databases">
        <title>Plant Genome Project.</title>
        <authorList>
            <person name="Zhang R.-G."/>
        </authorList>
    </citation>
    <scope>NUCLEOTIDE SEQUENCE [LARGE SCALE GENOMIC DNA]</scope>
    <source>
        <tissue evidence="2">Rhizome</tissue>
    </source>
</reference>
<proteinExistence type="predicted"/>
<protein>
    <submittedName>
        <fullName evidence="2">Uncharacterized protein</fullName>
    </submittedName>
</protein>
<feature type="signal peptide" evidence="1">
    <location>
        <begin position="1"/>
        <end position="17"/>
    </location>
</feature>
<comment type="caution">
    <text evidence="2">The sequence shown here is derived from an EMBL/GenBank/DDBJ whole genome shotgun (WGS) entry which is preliminary data.</text>
</comment>